<evidence type="ECO:0000313" key="1">
    <source>
        <dbReference type="EMBL" id="KAI3761595.1"/>
    </source>
</evidence>
<evidence type="ECO:0000313" key="2">
    <source>
        <dbReference type="Proteomes" id="UP001056120"/>
    </source>
</evidence>
<name>A0ACB9ES02_9ASTR</name>
<dbReference type="Proteomes" id="UP001056120">
    <property type="component" value="Linkage Group LG17"/>
</dbReference>
<protein>
    <submittedName>
        <fullName evidence="1">Uncharacterized protein</fullName>
    </submittedName>
</protein>
<sequence>MDRDDDPSSPAGRGWHSTFYTDEKIIAEQRAAKVGMRLEWINDGSDSVKILIGPKPTFRVDKSRQRKTWFNSIVVAHGGQDQRDNMVVQPEPVTFGDEKPLPTHAVYDCIKILEEESVAIPWEKGDVLLIDNLAVLHSRRPIVNSQTHTRRVLASICK</sequence>
<gene>
    <name evidence="1" type="ORF">L1987_52015</name>
</gene>
<organism evidence="1 2">
    <name type="scientific">Smallanthus sonchifolius</name>
    <dbReference type="NCBI Taxonomy" id="185202"/>
    <lineage>
        <taxon>Eukaryota</taxon>
        <taxon>Viridiplantae</taxon>
        <taxon>Streptophyta</taxon>
        <taxon>Embryophyta</taxon>
        <taxon>Tracheophyta</taxon>
        <taxon>Spermatophyta</taxon>
        <taxon>Magnoliopsida</taxon>
        <taxon>eudicotyledons</taxon>
        <taxon>Gunneridae</taxon>
        <taxon>Pentapetalae</taxon>
        <taxon>asterids</taxon>
        <taxon>campanulids</taxon>
        <taxon>Asterales</taxon>
        <taxon>Asteraceae</taxon>
        <taxon>Asteroideae</taxon>
        <taxon>Heliantheae alliance</taxon>
        <taxon>Millerieae</taxon>
        <taxon>Smallanthus</taxon>
    </lineage>
</organism>
<reference evidence="1 2" key="2">
    <citation type="journal article" date="2022" name="Mol. Ecol. Resour.">
        <title>The genomes of chicory, endive, great burdock and yacon provide insights into Asteraceae paleo-polyploidization history and plant inulin production.</title>
        <authorList>
            <person name="Fan W."/>
            <person name="Wang S."/>
            <person name="Wang H."/>
            <person name="Wang A."/>
            <person name="Jiang F."/>
            <person name="Liu H."/>
            <person name="Zhao H."/>
            <person name="Xu D."/>
            <person name="Zhang Y."/>
        </authorList>
    </citation>
    <scope>NUCLEOTIDE SEQUENCE [LARGE SCALE GENOMIC DNA]</scope>
    <source>
        <strain evidence="2">cv. Yunnan</strain>
        <tissue evidence="1">Leaves</tissue>
    </source>
</reference>
<keyword evidence="2" id="KW-1185">Reference proteome</keyword>
<reference evidence="2" key="1">
    <citation type="journal article" date="2022" name="Mol. Ecol. Resour.">
        <title>The genomes of chicory, endive, great burdock and yacon provide insights into Asteraceae palaeo-polyploidization history and plant inulin production.</title>
        <authorList>
            <person name="Fan W."/>
            <person name="Wang S."/>
            <person name="Wang H."/>
            <person name="Wang A."/>
            <person name="Jiang F."/>
            <person name="Liu H."/>
            <person name="Zhao H."/>
            <person name="Xu D."/>
            <person name="Zhang Y."/>
        </authorList>
    </citation>
    <scope>NUCLEOTIDE SEQUENCE [LARGE SCALE GENOMIC DNA]</scope>
    <source>
        <strain evidence="2">cv. Yunnan</strain>
    </source>
</reference>
<proteinExistence type="predicted"/>
<comment type="caution">
    <text evidence="1">The sequence shown here is derived from an EMBL/GenBank/DDBJ whole genome shotgun (WGS) entry which is preliminary data.</text>
</comment>
<accession>A0ACB9ES02</accession>
<dbReference type="EMBL" id="CM042034">
    <property type="protein sequence ID" value="KAI3761595.1"/>
    <property type="molecule type" value="Genomic_DNA"/>
</dbReference>